<name>A0ABY7SK44_9RHOB</name>
<protein>
    <recommendedName>
        <fullName evidence="1">Rhodanese domain-containing protein</fullName>
    </recommendedName>
</protein>
<reference evidence="2 3" key="1">
    <citation type="submission" date="2021-01" db="EMBL/GenBank/DDBJ databases">
        <title>Biogeographic distribution of Paracoccus.</title>
        <authorList>
            <person name="Hollensteiner J."/>
            <person name="Leineberger J."/>
            <person name="Brinkhoff T."/>
            <person name="Daniel R."/>
        </authorList>
    </citation>
    <scope>NUCLEOTIDE SEQUENCE [LARGE SCALE GENOMIC DNA]</scope>
    <source>
        <strain evidence="2 3">KCTC 22803</strain>
    </source>
</reference>
<dbReference type="RefSeq" id="WP_197717489.1">
    <property type="nucleotide sequence ID" value="NZ_CP067136.1"/>
</dbReference>
<gene>
    <name evidence="2" type="ORF">JHX87_17695</name>
</gene>
<evidence type="ECO:0000313" key="2">
    <source>
        <dbReference type="EMBL" id="WCR07254.1"/>
    </source>
</evidence>
<accession>A0ABY7SK44</accession>
<dbReference type="Gene3D" id="3.40.250.10">
    <property type="entry name" value="Rhodanese-like domain"/>
    <property type="match status" value="1"/>
</dbReference>
<keyword evidence="3" id="KW-1185">Reference proteome</keyword>
<dbReference type="Pfam" id="PF00581">
    <property type="entry name" value="Rhodanese"/>
    <property type="match status" value="1"/>
</dbReference>
<feature type="domain" description="Rhodanese" evidence="1">
    <location>
        <begin position="4"/>
        <end position="59"/>
    </location>
</feature>
<organism evidence="2 3">
    <name type="scientific">Paracoccus fistulariae</name>
    <dbReference type="NCBI Taxonomy" id="658446"/>
    <lineage>
        <taxon>Bacteria</taxon>
        <taxon>Pseudomonadati</taxon>
        <taxon>Pseudomonadota</taxon>
        <taxon>Alphaproteobacteria</taxon>
        <taxon>Rhodobacterales</taxon>
        <taxon>Paracoccaceae</taxon>
        <taxon>Paracoccus</taxon>
    </lineage>
</organism>
<dbReference type="PROSITE" id="PS50206">
    <property type="entry name" value="RHODANESE_3"/>
    <property type="match status" value="1"/>
</dbReference>
<dbReference type="InterPro" id="IPR001763">
    <property type="entry name" value="Rhodanese-like_dom"/>
</dbReference>
<dbReference type="EMBL" id="CP067136">
    <property type="protein sequence ID" value="WCR07254.1"/>
    <property type="molecule type" value="Genomic_DNA"/>
</dbReference>
<proteinExistence type="predicted"/>
<evidence type="ECO:0000259" key="1">
    <source>
        <dbReference type="PROSITE" id="PS50206"/>
    </source>
</evidence>
<dbReference type="InterPro" id="IPR036873">
    <property type="entry name" value="Rhodanese-like_dom_sf"/>
</dbReference>
<evidence type="ECO:0000313" key="3">
    <source>
        <dbReference type="Proteomes" id="UP001219349"/>
    </source>
</evidence>
<dbReference type="SUPFAM" id="SSF52821">
    <property type="entry name" value="Rhodanese/Cell cycle control phosphatase"/>
    <property type="match status" value="1"/>
</dbReference>
<dbReference type="Proteomes" id="UP001219349">
    <property type="component" value="Chromosome"/>
</dbReference>
<sequence length="59" mass="5970">MANEALAAQRDGEGRVHALCASGASAALAADSLRQMGYGTTVIEGGLAGWKKADLPLRA</sequence>